<protein>
    <recommendedName>
        <fullName evidence="2">CsbD-like domain-containing protein</fullName>
    </recommendedName>
</protein>
<dbReference type="AlphaFoldDB" id="A0A077AZ38"/>
<dbReference type="Proteomes" id="UP000028926">
    <property type="component" value="Chromosome"/>
</dbReference>
<dbReference type="RefSeq" id="WP_038467535.1">
    <property type="nucleotide sequence ID" value="NZ_CP008941.1"/>
</dbReference>
<dbReference type="InterPro" id="IPR036629">
    <property type="entry name" value="YjbJ_sf"/>
</dbReference>
<accession>A0A077AZ38</accession>
<dbReference type="EMBL" id="CP008941">
    <property type="protein sequence ID" value="AIK96908.1"/>
    <property type="molecule type" value="Genomic_DNA"/>
</dbReference>
<dbReference type="Gene3D" id="1.10.1470.10">
    <property type="entry name" value="YjbJ"/>
    <property type="match status" value="1"/>
</dbReference>
<evidence type="ECO:0000256" key="1">
    <source>
        <dbReference type="ARBA" id="ARBA00009129"/>
    </source>
</evidence>
<dbReference type="Pfam" id="PF05532">
    <property type="entry name" value="CsbD"/>
    <property type="match status" value="1"/>
</dbReference>
<proteinExistence type="inferred from homology"/>
<reference evidence="3 4" key="1">
    <citation type="submission" date="2014-07" db="EMBL/GenBank/DDBJ databases">
        <title>Comparative genomic insights into amoeba endosymbionts belonging to the families of Holosporaceae and Candidatus Midichloriaceae within Rickettsiales.</title>
        <authorList>
            <person name="Wang Z."/>
            <person name="Wu M."/>
        </authorList>
    </citation>
    <scope>NUCLEOTIDE SEQUENCE [LARGE SCALE GENOMIC DNA]</scope>
    <source>
        <strain evidence="3">PRA3</strain>
    </source>
</reference>
<dbReference type="SUPFAM" id="SSF69047">
    <property type="entry name" value="Hypothetical protein YjbJ"/>
    <property type="match status" value="1"/>
</dbReference>
<sequence>MEQNPDTPRKDVLIGNWKQFKGKVQQKWAKLTDDEVLKMKGSAIELEGKLQEKYGYSKEQAQKEVHDFLEAHKTELGADSK</sequence>
<evidence type="ECO:0000259" key="2">
    <source>
        <dbReference type="Pfam" id="PF05532"/>
    </source>
</evidence>
<feature type="domain" description="CsbD-like" evidence="2">
    <location>
        <begin position="13"/>
        <end position="63"/>
    </location>
</feature>
<dbReference type="HOGENOM" id="CLU_135567_4_3_5"/>
<organism evidence="3 4">
    <name type="scientific">Candidatus Odyssella acanthamoebae</name>
    <dbReference type="NCBI Taxonomy" id="91604"/>
    <lineage>
        <taxon>Bacteria</taxon>
        <taxon>Pseudomonadati</taxon>
        <taxon>Pseudomonadota</taxon>
        <taxon>Alphaproteobacteria</taxon>
        <taxon>Holosporales</taxon>
        <taxon>Candidatus Paracaedibacteraceae</taxon>
        <taxon>Candidatus Odyssella</taxon>
    </lineage>
</organism>
<dbReference type="KEGG" id="paca:ID47_09435"/>
<dbReference type="STRING" id="91604.ID47_09435"/>
<dbReference type="eggNOG" id="COG3237">
    <property type="taxonomic scope" value="Bacteria"/>
</dbReference>
<dbReference type="InterPro" id="IPR008462">
    <property type="entry name" value="CsbD"/>
</dbReference>
<dbReference type="PANTHER" id="PTHR34977">
    <property type="entry name" value="UPF0337 PROTEIN YJBJ"/>
    <property type="match status" value="1"/>
</dbReference>
<name>A0A077AZ38_9PROT</name>
<keyword evidence="4" id="KW-1185">Reference proteome</keyword>
<dbReference type="InterPro" id="IPR050423">
    <property type="entry name" value="UPF0337_stress_rsp"/>
</dbReference>
<comment type="similarity">
    <text evidence="1">Belongs to the UPF0337 (CsbD) family.</text>
</comment>
<gene>
    <name evidence="3" type="ORF">ID47_09435</name>
</gene>
<evidence type="ECO:0000313" key="3">
    <source>
        <dbReference type="EMBL" id="AIK96908.1"/>
    </source>
</evidence>
<dbReference type="PANTHER" id="PTHR34977:SF1">
    <property type="entry name" value="UPF0337 PROTEIN YJBJ"/>
    <property type="match status" value="1"/>
</dbReference>
<evidence type="ECO:0000313" key="4">
    <source>
        <dbReference type="Proteomes" id="UP000028926"/>
    </source>
</evidence>